<protein>
    <recommendedName>
        <fullName evidence="1">SGNH hydrolase-type esterase domain-containing protein</fullName>
    </recommendedName>
</protein>
<sequence length="645" mass="69823">MVSRLKQKVVSDPIGVDKEMKISELPSAENSLIDDLLVISQSDGDGLLRTKKILMSLLIKSLVSDRESNLVNLVDGFKLFADKGVLDTAVSRAEVAAEKAETIGDNEYTFKTVDEGLASTSIGQYFRVPGGPNDNVAFYYYLNDNGQAVQVSQIVGASAVENAINTANRIDARTAGLNSIYTQDGKWIVGDPRGRQSILVDKNGDKTLFGKTKAYLINITDRLLFGETAKMSTAGSGYKWGLMGSNFRVALGMRNDNRTVELHGIPLTTQRGALPNDFVVTGDSISQFGLAASQPNAKGKIYDPLVNAQCWAAWAMLFTNGQFRYAGTYATGGYTAAQILAKHIPRVIEAKPTFCIVLAGRNDVVKRLDFETVTRPALTKIYSKLRRAGIIPVVCTMSAQTDNTVDQDVLRYKINAFVRSYAAKHGLPLVDLHAATTDPLTGQWLPNYNQDASHPWPVAAKVMGKAVAETMKEWIAPTTPRKAVSVTTPENSDNLLANPLFIEHTDGVPDGWVIDSSGTFGATDDPDVLGNAFVMTGRAGSVAMCHRTLSVTAGRRYGFGIDVKITASLSSWVSCYVVAGSSTEDTAETVYLAGLRNWKESIDGYGYFYYEFAVPDDATEITIIAKAQDGTLSVAQGGVFNITEI</sequence>
<name>A0A3S4HA91_SERRU</name>
<feature type="domain" description="SGNH hydrolase-type esterase" evidence="1">
    <location>
        <begin position="282"/>
        <end position="455"/>
    </location>
</feature>
<dbReference type="SUPFAM" id="SSF52266">
    <property type="entry name" value="SGNH hydrolase"/>
    <property type="match status" value="1"/>
</dbReference>
<dbReference type="RefSeq" id="WP_164844221.1">
    <property type="nucleotide sequence ID" value="NZ_CP042353.1"/>
</dbReference>
<reference evidence="2 3" key="1">
    <citation type="submission" date="2018-12" db="EMBL/GenBank/DDBJ databases">
        <authorList>
            <consortium name="Pathogen Informatics"/>
        </authorList>
    </citation>
    <scope>NUCLEOTIDE SEQUENCE [LARGE SCALE GENOMIC DNA]</scope>
    <source>
        <strain evidence="2 3">NCTC9419</strain>
    </source>
</reference>
<dbReference type="Gene3D" id="3.40.50.1110">
    <property type="entry name" value="SGNH hydrolase"/>
    <property type="match status" value="1"/>
</dbReference>
<evidence type="ECO:0000313" key="2">
    <source>
        <dbReference type="EMBL" id="VEA73419.1"/>
    </source>
</evidence>
<gene>
    <name evidence="2" type="ORF">NCTC9419_05048</name>
</gene>
<dbReference type="InterPro" id="IPR013830">
    <property type="entry name" value="SGNH_hydro"/>
</dbReference>
<proteinExistence type="predicted"/>
<dbReference type="Pfam" id="PF13472">
    <property type="entry name" value="Lipase_GDSL_2"/>
    <property type="match status" value="1"/>
</dbReference>
<dbReference type="GO" id="GO:0016788">
    <property type="term" value="F:hydrolase activity, acting on ester bonds"/>
    <property type="evidence" value="ECO:0007669"/>
    <property type="project" value="UniProtKB-ARBA"/>
</dbReference>
<evidence type="ECO:0000313" key="3">
    <source>
        <dbReference type="Proteomes" id="UP000271603"/>
    </source>
</evidence>
<dbReference type="AlphaFoldDB" id="A0A3S4HA91"/>
<organism evidence="2 3">
    <name type="scientific">Serratia rubidaea</name>
    <name type="common">Serratia marinorubra</name>
    <dbReference type="NCBI Taxonomy" id="61652"/>
    <lineage>
        <taxon>Bacteria</taxon>
        <taxon>Pseudomonadati</taxon>
        <taxon>Pseudomonadota</taxon>
        <taxon>Gammaproteobacteria</taxon>
        <taxon>Enterobacterales</taxon>
        <taxon>Yersiniaceae</taxon>
        <taxon>Serratia</taxon>
    </lineage>
</organism>
<dbReference type="Proteomes" id="UP000271603">
    <property type="component" value="Chromosome"/>
</dbReference>
<evidence type="ECO:0000259" key="1">
    <source>
        <dbReference type="Pfam" id="PF13472"/>
    </source>
</evidence>
<dbReference type="InterPro" id="IPR036514">
    <property type="entry name" value="SGNH_hydro_sf"/>
</dbReference>
<accession>A0A3S4HA91</accession>
<dbReference type="EMBL" id="LR134155">
    <property type="protein sequence ID" value="VEA73419.1"/>
    <property type="molecule type" value="Genomic_DNA"/>
</dbReference>
<dbReference type="Gene3D" id="2.60.120.260">
    <property type="entry name" value="Galactose-binding domain-like"/>
    <property type="match status" value="1"/>
</dbReference>